<dbReference type="AlphaFoldDB" id="A0AAE4LJ97"/>
<feature type="domain" description="Nitroreductase" evidence="1">
    <location>
        <begin position="59"/>
        <end position="228"/>
    </location>
</feature>
<sequence>MTVKIITCAALLLAACGGTQPPKEEAKAPETRTEVKHGAEIALLKPDSKAGMTVNEALENRRSWREYAPEALSLEELSGVMWAAGGVNRPADGRLTAPSALALYPVRVYAFFAEGVYSYDAKARKLVRVAEGDLRRLAGAQDFVYAAPLNLVYIADMSVYEGKSIPAEHVRYLCGQDAAGYAENVNLYTAGHGLKSITRGSAPEAELLKALGLDPKRYFMALAQTVGK</sequence>
<dbReference type="Gene3D" id="3.40.109.10">
    <property type="entry name" value="NADH Oxidase"/>
    <property type="match status" value="1"/>
</dbReference>
<dbReference type="PANTHER" id="PTHR43745">
    <property type="entry name" value="NITROREDUCTASE MJ1384-RELATED"/>
    <property type="match status" value="1"/>
</dbReference>
<dbReference type="PROSITE" id="PS51257">
    <property type="entry name" value="PROKAR_LIPOPROTEIN"/>
    <property type="match status" value="1"/>
</dbReference>
<gene>
    <name evidence="2" type="ORF">RVH17_03210</name>
</gene>
<dbReference type="InterPro" id="IPR000415">
    <property type="entry name" value="Nitroreductase-like"/>
</dbReference>
<dbReference type="Proteomes" id="UP001181347">
    <property type="component" value="Unassembled WGS sequence"/>
</dbReference>
<dbReference type="OMA" id="HIDAGHM"/>
<comment type="caution">
    <text evidence="2">The sequence shown here is derived from an EMBL/GenBank/DDBJ whole genome shotgun (WGS) entry which is preliminary data.</text>
</comment>
<dbReference type="InterPro" id="IPR052544">
    <property type="entry name" value="Bacteriocin_Proc_Enz"/>
</dbReference>
<protein>
    <submittedName>
        <fullName evidence="2">Nitroreductase family protein</fullName>
    </submittedName>
</protein>
<proteinExistence type="predicted"/>
<accession>A0AAE4LJ97</accession>
<dbReference type="GO" id="GO:0016491">
    <property type="term" value="F:oxidoreductase activity"/>
    <property type="evidence" value="ECO:0007669"/>
    <property type="project" value="InterPro"/>
</dbReference>
<evidence type="ECO:0000259" key="1">
    <source>
        <dbReference type="Pfam" id="PF00881"/>
    </source>
</evidence>
<organism evidence="2 3">
    <name type="scientific">Alistipes finegoldii</name>
    <dbReference type="NCBI Taxonomy" id="214856"/>
    <lineage>
        <taxon>Bacteria</taxon>
        <taxon>Pseudomonadati</taxon>
        <taxon>Bacteroidota</taxon>
        <taxon>Bacteroidia</taxon>
        <taxon>Bacteroidales</taxon>
        <taxon>Rikenellaceae</taxon>
        <taxon>Alistipes</taxon>
    </lineage>
</organism>
<name>A0AAE4LJ97_9BACT</name>
<reference evidence="2" key="1">
    <citation type="submission" date="2023-10" db="EMBL/GenBank/DDBJ databases">
        <title>Genome Sequence of the Bacteria from From Gut Wall in Crohn's Disease.</title>
        <authorList>
            <person name="Rodriguez-Palacios A."/>
        </authorList>
    </citation>
    <scope>NUCLEOTIDE SEQUENCE</scope>
    <source>
        <strain evidence="2">CavFT-hAR58</strain>
    </source>
</reference>
<dbReference type="PANTHER" id="PTHR43745:SF2">
    <property type="entry name" value="NITROREDUCTASE MJ1384-RELATED"/>
    <property type="match status" value="1"/>
</dbReference>
<evidence type="ECO:0000313" key="2">
    <source>
        <dbReference type="EMBL" id="MDU0259128.1"/>
    </source>
</evidence>
<evidence type="ECO:0000313" key="3">
    <source>
        <dbReference type="Proteomes" id="UP001181347"/>
    </source>
</evidence>
<dbReference type="EMBL" id="JAWDES010000004">
    <property type="protein sequence ID" value="MDU0259128.1"/>
    <property type="molecule type" value="Genomic_DNA"/>
</dbReference>
<dbReference type="Pfam" id="PF00881">
    <property type="entry name" value="Nitroreductase"/>
    <property type="match status" value="1"/>
</dbReference>
<dbReference type="SUPFAM" id="SSF55469">
    <property type="entry name" value="FMN-dependent nitroreductase-like"/>
    <property type="match status" value="1"/>
</dbReference>
<dbReference type="InterPro" id="IPR029479">
    <property type="entry name" value="Nitroreductase"/>
</dbReference>
<dbReference type="RefSeq" id="WP_014774467.1">
    <property type="nucleotide sequence ID" value="NZ_BAAFKU010000004.1"/>
</dbReference>